<dbReference type="InterPro" id="IPR017968">
    <property type="entry name" value="Acylphosphatase_CS"/>
</dbReference>
<dbReference type="Gene3D" id="3.30.70.100">
    <property type="match status" value="1"/>
</dbReference>
<keyword evidence="5 6" id="KW-0378">Hydrolase</keyword>
<evidence type="ECO:0000256" key="1">
    <source>
        <dbReference type="ARBA" id="ARBA00005614"/>
    </source>
</evidence>
<feature type="domain" description="Acylphosphatase-like" evidence="8">
    <location>
        <begin position="3"/>
        <end position="90"/>
    </location>
</feature>
<evidence type="ECO:0000259" key="8">
    <source>
        <dbReference type="PROSITE" id="PS51160"/>
    </source>
</evidence>
<dbReference type="PANTHER" id="PTHR47268:SF4">
    <property type="entry name" value="ACYLPHOSPHATASE"/>
    <property type="match status" value="1"/>
</dbReference>
<dbReference type="EMBL" id="CP006905">
    <property type="protein sequence ID" value="AIY84171.1"/>
    <property type="molecule type" value="Genomic_DNA"/>
</dbReference>
<dbReference type="GO" id="GO:0003998">
    <property type="term" value="F:acylphosphatase activity"/>
    <property type="evidence" value="ECO:0007669"/>
    <property type="project" value="UniProtKB-EC"/>
</dbReference>
<dbReference type="Pfam" id="PF00708">
    <property type="entry name" value="Acylphosphatase"/>
    <property type="match status" value="1"/>
</dbReference>
<keyword evidence="10" id="KW-1185">Reference proteome</keyword>
<dbReference type="InterPro" id="IPR001792">
    <property type="entry name" value="Acylphosphatase-like_dom"/>
</dbReference>
<dbReference type="InterPro" id="IPR020456">
    <property type="entry name" value="Acylphosphatase"/>
</dbReference>
<dbReference type="eggNOG" id="COG1254">
    <property type="taxonomic scope" value="Bacteria"/>
</dbReference>
<gene>
    <name evidence="9" type="ORF">U729_3060</name>
</gene>
<dbReference type="KEGG" id="cbv:U729_3060"/>
<dbReference type="PROSITE" id="PS51160">
    <property type="entry name" value="ACYLPHOSPHATASE_3"/>
    <property type="match status" value="1"/>
</dbReference>
<accession>A0A0A7FZ90</accession>
<dbReference type="SUPFAM" id="SSF54975">
    <property type="entry name" value="Acylphosphatase/BLUF domain-like"/>
    <property type="match status" value="1"/>
</dbReference>
<dbReference type="PANTHER" id="PTHR47268">
    <property type="entry name" value="ACYLPHOSPHATASE"/>
    <property type="match status" value="1"/>
</dbReference>
<evidence type="ECO:0000313" key="9">
    <source>
        <dbReference type="EMBL" id="AIY84171.1"/>
    </source>
</evidence>
<feature type="active site" evidence="5">
    <location>
        <position position="36"/>
    </location>
</feature>
<dbReference type="STRING" id="1561.NPD11_2978"/>
<dbReference type="PROSITE" id="PS00151">
    <property type="entry name" value="ACYLPHOSPHATASE_2"/>
    <property type="match status" value="1"/>
</dbReference>
<evidence type="ECO:0000256" key="7">
    <source>
        <dbReference type="RuleBase" id="RU004168"/>
    </source>
</evidence>
<dbReference type="AlphaFoldDB" id="A0A0A7FZ90"/>
<dbReference type="Proteomes" id="UP000030635">
    <property type="component" value="Chromosome"/>
</dbReference>
<evidence type="ECO:0000256" key="3">
    <source>
        <dbReference type="ARBA" id="ARBA00015991"/>
    </source>
</evidence>
<dbReference type="EC" id="3.6.1.7" evidence="2 5"/>
<evidence type="ECO:0000256" key="6">
    <source>
        <dbReference type="RuleBase" id="RU000553"/>
    </source>
</evidence>
<proteinExistence type="inferred from homology"/>
<evidence type="ECO:0000256" key="2">
    <source>
        <dbReference type="ARBA" id="ARBA00012150"/>
    </source>
</evidence>
<dbReference type="PROSITE" id="PS00150">
    <property type="entry name" value="ACYLPHOSPHATASE_1"/>
    <property type="match status" value="1"/>
</dbReference>
<dbReference type="RefSeq" id="WP_039316489.1">
    <property type="nucleotide sequence ID" value="NZ_CP006905.1"/>
</dbReference>
<reference evidence="9 10" key="1">
    <citation type="journal article" date="2015" name="Infect. Genet. Evol.">
        <title>Genomic sequences of six botulinum neurotoxin-producing strains representing three clostridial species illustrate the mobility and diversity of botulinum neurotoxin genes.</title>
        <authorList>
            <person name="Smith T.J."/>
            <person name="Hill K.K."/>
            <person name="Xie G."/>
            <person name="Foley B.T."/>
            <person name="Williamson C.H."/>
            <person name="Foster J.T."/>
            <person name="Johnson S.L."/>
            <person name="Chertkov O."/>
            <person name="Teshima H."/>
            <person name="Gibbons H.S."/>
            <person name="Johnsky L.A."/>
            <person name="Karavis M.A."/>
            <person name="Smith L.A."/>
        </authorList>
    </citation>
    <scope>NUCLEOTIDE SEQUENCE [LARGE SCALE GENOMIC DNA]</scope>
    <source>
        <strain evidence="9">Sullivan</strain>
    </source>
</reference>
<name>A0A0A7FZ90_9CLOT</name>
<evidence type="ECO:0000313" key="10">
    <source>
        <dbReference type="Proteomes" id="UP000030635"/>
    </source>
</evidence>
<organism evidence="9 10">
    <name type="scientific">Clostridium baratii str. Sullivan</name>
    <dbReference type="NCBI Taxonomy" id="1415775"/>
    <lineage>
        <taxon>Bacteria</taxon>
        <taxon>Bacillati</taxon>
        <taxon>Bacillota</taxon>
        <taxon>Clostridia</taxon>
        <taxon>Eubacteriales</taxon>
        <taxon>Clostridiaceae</taxon>
        <taxon>Clostridium</taxon>
    </lineage>
</organism>
<sequence>MYRIKVLINGRVQGVGFRYFVCTLASRFNLTGFVKNLDNGDVYLEAQGSKENLEEFTVLLKEGNKFSTVLGVDIDKTDIVPSEHKFKIKY</sequence>
<feature type="active site" evidence="5">
    <location>
        <position position="18"/>
    </location>
</feature>
<evidence type="ECO:0000256" key="5">
    <source>
        <dbReference type="PROSITE-ProRule" id="PRU00520"/>
    </source>
</evidence>
<comment type="catalytic activity">
    <reaction evidence="4 5 6">
        <text>an acyl phosphate + H2O = a carboxylate + phosphate + H(+)</text>
        <dbReference type="Rhea" id="RHEA:14965"/>
        <dbReference type="ChEBI" id="CHEBI:15377"/>
        <dbReference type="ChEBI" id="CHEBI:15378"/>
        <dbReference type="ChEBI" id="CHEBI:29067"/>
        <dbReference type="ChEBI" id="CHEBI:43474"/>
        <dbReference type="ChEBI" id="CHEBI:59918"/>
        <dbReference type="EC" id="3.6.1.7"/>
    </reaction>
</comment>
<dbReference type="HOGENOM" id="CLU_141932_2_0_9"/>
<dbReference type="OrthoDB" id="9808093at2"/>
<comment type="similarity">
    <text evidence="1 7">Belongs to the acylphosphatase family.</text>
</comment>
<evidence type="ECO:0000256" key="4">
    <source>
        <dbReference type="ARBA" id="ARBA00047645"/>
    </source>
</evidence>
<dbReference type="InterPro" id="IPR036046">
    <property type="entry name" value="Acylphosphatase-like_dom_sf"/>
</dbReference>
<protein>
    <recommendedName>
        <fullName evidence="3 5">Acylphosphatase</fullName>
        <ecNumber evidence="2 5">3.6.1.7</ecNumber>
    </recommendedName>
</protein>